<dbReference type="Gene3D" id="1.10.167.10">
    <property type="entry name" value="Regulator of G-protein Signalling 4, domain 2"/>
    <property type="match status" value="1"/>
</dbReference>
<dbReference type="EMBL" id="JAOPGA020001747">
    <property type="protein sequence ID" value="KAL0491041.1"/>
    <property type="molecule type" value="Genomic_DNA"/>
</dbReference>
<gene>
    <name evidence="2" type="ORF">AKO1_002669</name>
</gene>
<evidence type="ECO:0000259" key="1">
    <source>
        <dbReference type="PROSITE" id="PS50132"/>
    </source>
</evidence>
<evidence type="ECO:0000313" key="2">
    <source>
        <dbReference type="EMBL" id="KAL0491041.1"/>
    </source>
</evidence>
<dbReference type="InterPro" id="IPR044926">
    <property type="entry name" value="RGS_subdomain_2"/>
</dbReference>
<dbReference type="PROSITE" id="PS50132">
    <property type="entry name" value="RGS"/>
    <property type="match status" value="1"/>
</dbReference>
<accession>A0AAW2ZPE3</accession>
<protein>
    <recommendedName>
        <fullName evidence="1">RGS domain-containing protein</fullName>
    </recommendedName>
</protein>
<keyword evidence="3" id="KW-1185">Reference proteome</keyword>
<reference evidence="2 3" key="1">
    <citation type="submission" date="2024-03" db="EMBL/GenBank/DDBJ databases">
        <title>The Acrasis kona genome and developmental transcriptomes reveal deep origins of eukaryotic multicellular pathways.</title>
        <authorList>
            <person name="Sheikh S."/>
            <person name="Fu C.-J."/>
            <person name="Brown M.W."/>
            <person name="Baldauf S.L."/>
        </authorList>
    </citation>
    <scope>NUCLEOTIDE SEQUENCE [LARGE SCALE GENOMIC DNA]</scope>
    <source>
        <strain evidence="2 3">ATCC MYA-3509</strain>
    </source>
</reference>
<evidence type="ECO:0000313" key="3">
    <source>
        <dbReference type="Proteomes" id="UP001431209"/>
    </source>
</evidence>
<dbReference type="InterPro" id="IPR016137">
    <property type="entry name" value="RGS"/>
</dbReference>
<proteinExistence type="predicted"/>
<dbReference type="SUPFAM" id="SSF48097">
    <property type="entry name" value="Regulator of G-protein signaling, RGS"/>
    <property type="match status" value="1"/>
</dbReference>
<sequence>MSECCLEQDYSEFITLSDILSDQDARCEFQGYLNKYNREGVINFITEYELFVKLAEETTENGELTAAVDSIMHTYVLEGAPCFLEDCPNHLLLTARSLYYEEDGRSLLCAIKRIYVHIFKKMKSKYFVEYANSEEFQKYYADAGESNTFTPPPIQFNLSRRQSTISIESLDVLNYAALDNLRECINELSPQSSTSAEVIDLKKQFEEKAAYLEHCT</sequence>
<comment type="caution">
    <text evidence="2">The sequence shown here is derived from an EMBL/GenBank/DDBJ whole genome shotgun (WGS) entry which is preliminary data.</text>
</comment>
<name>A0AAW2ZPE3_9EUKA</name>
<feature type="domain" description="RGS" evidence="1">
    <location>
        <begin position="15"/>
        <end position="140"/>
    </location>
</feature>
<organism evidence="2 3">
    <name type="scientific">Acrasis kona</name>
    <dbReference type="NCBI Taxonomy" id="1008807"/>
    <lineage>
        <taxon>Eukaryota</taxon>
        <taxon>Discoba</taxon>
        <taxon>Heterolobosea</taxon>
        <taxon>Tetramitia</taxon>
        <taxon>Eutetramitia</taxon>
        <taxon>Acrasidae</taxon>
        <taxon>Acrasis</taxon>
    </lineage>
</organism>
<dbReference type="AlphaFoldDB" id="A0AAW2ZPE3"/>
<dbReference type="InterPro" id="IPR036305">
    <property type="entry name" value="RGS_sf"/>
</dbReference>
<dbReference type="Pfam" id="PF00615">
    <property type="entry name" value="RGS"/>
    <property type="match status" value="1"/>
</dbReference>
<dbReference type="Proteomes" id="UP001431209">
    <property type="component" value="Unassembled WGS sequence"/>
</dbReference>